<accession>A0A0M7B9Z0</accession>
<dbReference type="Pfam" id="PF07244">
    <property type="entry name" value="POTRA"/>
    <property type="match status" value="1"/>
</dbReference>
<dbReference type="EMBL" id="CYPR01000157">
    <property type="protein sequence ID" value="CUH39550.1"/>
    <property type="molecule type" value="Genomic_DNA"/>
</dbReference>
<gene>
    <name evidence="7" type="primary">tamA</name>
    <name evidence="7" type="ORF">JSE7799_02277</name>
</gene>
<evidence type="ECO:0000256" key="3">
    <source>
        <dbReference type="ARBA" id="ARBA00023136"/>
    </source>
</evidence>
<dbReference type="PANTHER" id="PTHR12815:SF42">
    <property type="entry name" value="BACTERIAL SURFACE ANTIGEN (D15) DOMAIN-CONTAINING PROTEIN"/>
    <property type="match status" value="1"/>
</dbReference>
<dbReference type="GO" id="GO:0019867">
    <property type="term" value="C:outer membrane"/>
    <property type="evidence" value="ECO:0007669"/>
    <property type="project" value="InterPro"/>
</dbReference>
<evidence type="ECO:0000313" key="8">
    <source>
        <dbReference type="Proteomes" id="UP000049455"/>
    </source>
</evidence>
<sequence>MRSIIAAAALMWAGTATGQQVQLAIAADEDLTEALRAASLTVEAANDPDAARRDIVAAAQADYQRLLATLYEAGHFGPTISIELDGVEAAALPVVGRDEGLDVVRIEVVAGPQFLFGATEIAPVPRGTELPERFASGAPAGTEPIRQAAVTAIEAWRARGHAKAEIAAEQITARHPAERLDARLSVAPGPRLRYGPVFVDGADDVREGRISRIADLRQGRIFDPDEVREAARRLQRTGAFSSVAITEAEEIGPSETLPMTIRVAERLPRRFGVGAEIASEEGLGLTAFWLHRNLTGFADSFRVDGEIEGIGGRTSGEDYSLSFAYNRPATFNPETDLFVNGGVESLDQPNFSSDRAYIETGARRIVSDEFRYSYGIGYDYSETTDALGTREFSNLSFPLAATYDRRDDPLNPRDGYYVEAGLEPFYGFRTSGTGTIFEADLRGYQGFGEGRRTVVAARLQLGSVIGPDIDEVPGETLYFSGGGGTVRGQEFQSLGVETAGGDTIGGRSFLGLSTELRRDVTGNIGVVGFFDYGRISEDSGFSDGRDHTGAGLGLRYDTGIGPIRLDVGFPVSGPEDDGGAAVYIGIGQAF</sequence>
<dbReference type="InterPro" id="IPR039910">
    <property type="entry name" value="D15-like"/>
</dbReference>
<keyword evidence="3" id="KW-0472">Membrane</keyword>
<evidence type="ECO:0000259" key="6">
    <source>
        <dbReference type="Pfam" id="PF07244"/>
    </source>
</evidence>
<feature type="domain" description="POTRA" evidence="6">
    <location>
        <begin position="194"/>
        <end position="266"/>
    </location>
</feature>
<name>A0A0M7B9Z0_9RHOB</name>
<reference evidence="7 8" key="1">
    <citation type="submission" date="2015-09" db="EMBL/GenBank/DDBJ databases">
        <authorList>
            <person name="Jackson K.R."/>
            <person name="Lunt B.L."/>
            <person name="Fisher J.N.B."/>
            <person name="Gardner A.V."/>
            <person name="Bailey M.E."/>
            <person name="Deus L.M."/>
            <person name="Earl A.S."/>
            <person name="Gibby P.D."/>
            <person name="Hartmann K.A."/>
            <person name="Liu J.E."/>
            <person name="Manci A.M."/>
            <person name="Nielsen D.A."/>
            <person name="Solomon M.B."/>
            <person name="Breakwell D.P."/>
            <person name="Burnett S.H."/>
            <person name="Grose J.H."/>
        </authorList>
    </citation>
    <scope>NUCLEOTIDE SEQUENCE [LARGE SCALE GENOMIC DNA]</scope>
    <source>
        <strain evidence="7 8">CECT 7799</strain>
    </source>
</reference>
<evidence type="ECO:0000259" key="5">
    <source>
        <dbReference type="Pfam" id="PF01103"/>
    </source>
</evidence>
<evidence type="ECO:0000313" key="7">
    <source>
        <dbReference type="EMBL" id="CUH39550.1"/>
    </source>
</evidence>
<dbReference type="RefSeq" id="WP_055663718.1">
    <property type="nucleotide sequence ID" value="NZ_CYPR01000157.1"/>
</dbReference>
<dbReference type="AlphaFoldDB" id="A0A0M7B9Z0"/>
<feature type="chain" id="PRO_5005809992" evidence="4">
    <location>
        <begin position="19"/>
        <end position="590"/>
    </location>
</feature>
<organism evidence="7 8">
    <name type="scientific">Jannaschia seosinensis</name>
    <dbReference type="NCBI Taxonomy" id="313367"/>
    <lineage>
        <taxon>Bacteria</taxon>
        <taxon>Pseudomonadati</taxon>
        <taxon>Pseudomonadota</taxon>
        <taxon>Alphaproteobacteria</taxon>
        <taxon>Rhodobacterales</taxon>
        <taxon>Roseobacteraceae</taxon>
        <taxon>Jannaschia</taxon>
    </lineage>
</organism>
<feature type="signal peptide" evidence="4">
    <location>
        <begin position="1"/>
        <end position="18"/>
    </location>
</feature>
<dbReference type="Pfam" id="PF01103">
    <property type="entry name" value="Omp85"/>
    <property type="match status" value="1"/>
</dbReference>
<keyword evidence="8" id="KW-1185">Reference proteome</keyword>
<dbReference type="InterPro" id="IPR010827">
    <property type="entry name" value="BamA/TamA_POTRA"/>
</dbReference>
<keyword evidence="2" id="KW-0812">Transmembrane</keyword>
<evidence type="ECO:0000256" key="4">
    <source>
        <dbReference type="SAM" id="SignalP"/>
    </source>
</evidence>
<dbReference type="PANTHER" id="PTHR12815">
    <property type="entry name" value="SORTING AND ASSEMBLY MACHINERY SAMM50 PROTEIN FAMILY MEMBER"/>
    <property type="match status" value="1"/>
</dbReference>
<dbReference type="STRING" id="313367.JSE7799_02277"/>
<keyword evidence="4" id="KW-0732">Signal</keyword>
<feature type="domain" description="Bacterial surface antigen (D15)" evidence="5">
    <location>
        <begin position="293"/>
        <end position="590"/>
    </location>
</feature>
<dbReference type="InterPro" id="IPR000184">
    <property type="entry name" value="Bac_surfAg_D15"/>
</dbReference>
<comment type="subcellular location">
    <subcellularLocation>
        <location evidence="1">Membrane</location>
    </subcellularLocation>
</comment>
<dbReference type="Gene3D" id="3.10.20.310">
    <property type="entry name" value="membrane protein fhac"/>
    <property type="match status" value="1"/>
</dbReference>
<dbReference type="OrthoDB" id="9769707at2"/>
<protein>
    <submittedName>
        <fullName evidence="7">Autotransporter assembly factor TamA</fullName>
    </submittedName>
</protein>
<dbReference type="Proteomes" id="UP000049455">
    <property type="component" value="Unassembled WGS sequence"/>
</dbReference>
<proteinExistence type="predicted"/>
<keyword evidence="2" id="KW-1134">Transmembrane beta strand</keyword>
<dbReference type="Gene3D" id="2.40.160.50">
    <property type="entry name" value="membrane protein fhac: a member of the omp85/tpsb transporter family"/>
    <property type="match status" value="1"/>
</dbReference>
<evidence type="ECO:0000256" key="2">
    <source>
        <dbReference type="ARBA" id="ARBA00022452"/>
    </source>
</evidence>
<evidence type="ECO:0000256" key="1">
    <source>
        <dbReference type="ARBA" id="ARBA00004370"/>
    </source>
</evidence>